<gene>
    <name evidence="1" type="ORF">SAMN05421630_11181</name>
</gene>
<dbReference type="STRING" id="530584.SAMN05421630_11181"/>
<evidence type="ECO:0000313" key="1">
    <source>
        <dbReference type="EMBL" id="SDD68407.1"/>
    </source>
</evidence>
<organism evidence="1 2">
    <name type="scientific">Prauserella marina</name>
    <dbReference type="NCBI Taxonomy" id="530584"/>
    <lineage>
        <taxon>Bacteria</taxon>
        <taxon>Bacillati</taxon>
        <taxon>Actinomycetota</taxon>
        <taxon>Actinomycetes</taxon>
        <taxon>Pseudonocardiales</taxon>
        <taxon>Pseudonocardiaceae</taxon>
        <taxon>Prauserella</taxon>
    </lineage>
</organism>
<reference evidence="1 2" key="1">
    <citation type="submission" date="2016-10" db="EMBL/GenBank/DDBJ databases">
        <authorList>
            <person name="de Groot N.N."/>
        </authorList>
    </citation>
    <scope>NUCLEOTIDE SEQUENCE [LARGE SCALE GENOMIC DNA]</scope>
    <source>
        <strain evidence="1 2">CGMCC 4.5506</strain>
    </source>
</reference>
<dbReference type="KEGG" id="pmad:BAY61_26725"/>
<dbReference type="RefSeq" id="WP_094168526.1">
    <property type="nucleotide sequence ID" value="NZ_CP016353.1"/>
</dbReference>
<dbReference type="EMBL" id="FMZE01000011">
    <property type="protein sequence ID" value="SDD68407.1"/>
    <property type="molecule type" value="Genomic_DNA"/>
</dbReference>
<evidence type="ECO:0000313" key="2">
    <source>
        <dbReference type="Proteomes" id="UP000199494"/>
    </source>
</evidence>
<protein>
    <submittedName>
        <fullName evidence="1">Uncharacterized protein</fullName>
    </submittedName>
</protein>
<dbReference type="Proteomes" id="UP000199494">
    <property type="component" value="Unassembled WGS sequence"/>
</dbReference>
<dbReference type="AlphaFoldDB" id="A0A222VVU8"/>
<keyword evidence="2" id="KW-1185">Reference proteome</keyword>
<accession>A0A222VVU8</accession>
<dbReference type="OrthoDB" id="4749283at2"/>
<name>A0A222VVU8_9PSEU</name>
<sequence length="191" mass="20246">MTVPPHSGQPDFDGSARRKRKRGISLRQGLPVVIVVAGLLIFGATRLFGDDVRNAEAGDCIYVAEYVEAPSRAPAVVDCGEEKANAKVAVTLSGDGESCPSRRYDQIHRQDGNTLCLMINAKDGDCFANISSPTEAYTRVACTDPSAELEVVKVVADTTDPDVACANTKATDGIVYPEPETVMCIAQPTAA</sequence>
<proteinExistence type="predicted"/>